<feature type="domain" description="DUF6752" evidence="1">
    <location>
        <begin position="38"/>
        <end position="91"/>
    </location>
</feature>
<accession>A0ABQ1PWK1</accession>
<evidence type="ECO:0000313" key="3">
    <source>
        <dbReference type="Proteomes" id="UP000630594"/>
    </source>
</evidence>
<sequence length="91" mass="10155">MSTSHAAPASPIAQKVAGRVAWAKEKARRARDQRLGVHARLAALEAEVQENRHLNRRITELTDVVGELLVPLHARDEERVAEVLAAYRRSI</sequence>
<proteinExistence type="predicted"/>
<dbReference type="Proteomes" id="UP000630594">
    <property type="component" value="Unassembled WGS sequence"/>
</dbReference>
<dbReference type="EMBL" id="BMCK01000001">
    <property type="protein sequence ID" value="GGD05475.1"/>
    <property type="molecule type" value="Genomic_DNA"/>
</dbReference>
<reference evidence="3" key="1">
    <citation type="journal article" date="2019" name="Int. J. Syst. Evol. Microbiol.">
        <title>The Global Catalogue of Microorganisms (GCM) 10K type strain sequencing project: providing services to taxonomists for standard genome sequencing and annotation.</title>
        <authorList>
            <consortium name="The Broad Institute Genomics Platform"/>
            <consortium name="The Broad Institute Genome Sequencing Center for Infectious Disease"/>
            <person name="Wu L."/>
            <person name="Ma J."/>
        </authorList>
    </citation>
    <scope>NUCLEOTIDE SEQUENCE [LARGE SCALE GENOMIC DNA]</scope>
    <source>
        <strain evidence="3">CCM 7403</strain>
    </source>
</reference>
<dbReference type="InterPro" id="IPR046640">
    <property type="entry name" value="DUF6752"/>
</dbReference>
<organism evidence="2 3">
    <name type="scientific">Nocardioides daphniae</name>
    <dbReference type="NCBI Taxonomy" id="402297"/>
    <lineage>
        <taxon>Bacteria</taxon>
        <taxon>Bacillati</taxon>
        <taxon>Actinomycetota</taxon>
        <taxon>Actinomycetes</taxon>
        <taxon>Propionibacteriales</taxon>
        <taxon>Nocardioidaceae</taxon>
        <taxon>Nocardioides</taxon>
    </lineage>
</organism>
<protein>
    <recommendedName>
        <fullName evidence="1">DUF6752 domain-containing protein</fullName>
    </recommendedName>
</protein>
<comment type="caution">
    <text evidence="2">The sequence shown here is derived from an EMBL/GenBank/DDBJ whole genome shotgun (WGS) entry which is preliminary data.</text>
</comment>
<dbReference type="Pfam" id="PF20537">
    <property type="entry name" value="DUF6752"/>
    <property type="match status" value="1"/>
</dbReference>
<evidence type="ECO:0000313" key="2">
    <source>
        <dbReference type="EMBL" id="GGD05475.1"/>
    </source>
</evidence>
<evidence type="ECO:0000259" key="1">
    <source>
        <dbReference type="Pfam" id="PF20537"/>
    </source>
</evidence>
<keyword evidence="3" id="KW-1185">Reference proteome</keyword>
<dbReference type="RefSeq" id="WP_188421144.1">
    <property type="nucleotide sequence ID" value="NZ_BMCK01000001.1"/>
</dbReference>
<name>A0ABQ1PWK1_9ACTN</name>
<gene>
    <name evidence="2" type="ORF">GCM10007231_00320</name>
</gene>